<name>A0A814A1A4_9BILA</name>
<comment type="caution">
    <text evidence="2">The sequence shown here is derived from an EMBL/GenBank/DDBJ whole genome shotgun (WGS) entry which is preliminary data.</text>
</comment>
<dbReference type="Proteomes" id="UP000663860">
    <property type="component" value="Unassembled WGS sequence"/>
</dbReference>
<dbReference type="AlphaFoldDB" id="A0A814A1A4"/>
<organism evidence="2 4">
    <name type="scientific">Adineta steineri</name>
    <dbReference type="NCBI Taxonomy" id="433720"/>
    <lineage>
        <taxon>Eukaryota</taxon>
        <taxon>Metazoa</taxon>
        <taxon>Spiralia</taxon>
        <taxon>Gnathifera</taxon>
        <taxon>Rotifera</taxon>
        <taxon>Eurotatoria</taxon>
        <taxon>Bdelloidea</taxon>
        <taxon>Adinetida</taxon>
        <taxon>Adinetidae</taxon>
        <taxon>Adineta</taxon>
    </lineage>
</organism>
<dbReference type="PANTHER" id="PTHR45588">
    <property type="entry name" value="TPR DOMAIN-CONTAINING PROTEIN"/>
    <property type="match status" value="1"/>
</dbReference>
<dbReference type="EMBL" id="CAJNOE010000098">
    <property type="protein sequence ID" value="CAF0907907.1"/>
    <property type="molecule type" value="Genomic_DNA"/>
</dbReference>
<feature type="signal peptide" evidence="1">
    <location>
        <begin position="1"/>
        <end position="18"/>
    </location>
</feature>
<proteinExistence type="predicted"/>
<evidence type="ECO:0000313" key="2">
    <source>
        <dbReference type="EMBL" id="CAF0907907.1"/>
    </source>
</evidence>
<keyword evidence="1" id="KW-0732">Signal</keyword>
<accession>A0A814A1A4</accession>
<gene>
    <name evidence="2" type="ORF">IZO911_LOCUS12613</name>
    <name evidence="3" type="ORF">KXQ929_LOCUS24836</name>
</gene>
<dbReference type="PANTHER" id="PTHR45588:SF1">
    <property type="entry name" value="WW DOMAIN-CONTAINING PROTEIN"/>
    <property type="match status" value="1"/>
</dbReference>
<protein>
    <submittedName>
        <fullName evidence="2">Uncharacterized protein</fullName>
    </submittedName>
</protein>
<dbReference type="Proteomes" id="UP000663868">
    <property type="component" value="Unassembled WGS sequence"/>
</dbReference>
<reference evidence="2" key="1">
    <citation type="submission" date="2021-02" db="EMBL/GenBank/DDBJ databases">
        <authorList>
            <person name="Nowell W R."/>
        </authorList>
    </citation>
    <scope>NUCLEOTIDE SEQUENCE</scope>
</reference>
<evidence type="ECO:0000313" key="3">
    <source>
        <dbReference type="EMBL" id="CAF3937624.1"/>
    </source>
</evidence>
<evidence type="ECO:0000256" key="1">
    <source>
        <dbReference type="SAM" id="SignalP"/>
    </source>
</evidence>
<dbReference type="EMBL" id="CAJOBB010002097">
    <property type="protein sequence ID" value="CAF3937624.1"/>
    <property type="molecule type" value="Genomic_DNA"/>
</dbReference>
<evidence type="ECO:0000313" key="4">
    <source>
        <dbReference type="Proteomes" id="UP000663860"/>
    </source>
</evidence>
<sequence>MIAFTLVVLFISYSHIDSQSWNTSDGILPWESYIKLIDIQQPLGLTLNRSSLAHHHFAIGYLCLHTFMYDEAQDAFNLALNVTPTFIEPYIGKILACKHVIWSETDFNCGLAAYNSAQSMLNTSNITLSPLQSSLLSTAYLWYSNVSSVAAGELAFSSSIGNLSQAYPNVTDITVLWGLSLLNVAYQDQFDGVMEPAPMLQSRDVLATALKNEPNHPGALLYMILAYDVAESSIASKAVDYVSSYQNLSSTLSYAIFIPAHIWMRIGSYASAKSSDFSSLQASLSLCLIKIMGRNMTIASSELNSVLAQLNTTDQVQAFLQCDTRNRGTATEWLASSFLQTGDWNDTISSITDLYLAYNESLPISSLYLSYAYRTRARAVINIFYWLPYDIQFIDMANEVQQLHDTLDSFTSNTNMTDEDLAWSEAGYRLSSCFRILTNINATYSDPTIQPTIDEHLARFAVLSNETAPLNPYISVSISLMINQVYGIIYYQNNSFRDCLSILDAATQREFSLVIDNNSPILIYARSSELLAMHLLLIQRVAYGNLSATAIANLPTFTLNGTQVSVSQFSQYALNLYQIANLSSPNRAINILGAARANSQLLLNNVAAGYYQMLLDQISSQNASDPVFFQEAINFIAQNQVLQSSANNNHLNFFINLISFCIFIFLLNNQ</sequence>
<feature type="chain" id="PRO_5036223758" evidence="1">
    <location>
        <begin position="19"/>
        <end position="670"/>
    </location>
</feature>